<dbReference type="AlphaFoldDB" id="A0A8S1YI98"/>
<protein>
    <submittedName>
        <fullName evidence="2">Uncharacterized protein</fullName>
    </submittedName>
</protein>
<feature type="region of interest" description="Disordered" evidence="1">
    <location>
        <begin position="27"/>
        <end position="49"/>
    </location>
</feature>
<evidence type="ECO:0000313" key="2">
    <source>
        <dbReference type="EMBL" id="CAD8213243.1"/>
    </source>
</evidence>
<reference evidence="2" key="1">
    <citation type="submission" date="2021-01" db="EMBL/GenBank/DDBJ databases">
        <authorList>
            <consortium name="Genoscope - CEA"/>
            <person name="William W."/>
        </authorList>
    </citation>
    <scope>NUCLEOTIDE SEQUENCE</scope>
</reference>
<evidence type="ECO:0000313" key="3">
    <source>
        <dbReference type="Proteomes" id="UP000689195"/>
    </source>
</evidence>
<accession>A0A8S1YI98</accession>
<dbReference type="EMBL" id="CAJJDO010000176">
    <property type="protein sequence ID" value="CAD8213243.1"/>
    <property type="molecule type" value="Genomic_DNA"/>
</dbReference>
<sequence>MRMMKNNLYRRNKSINDKELLDKANQECKSRSGKQFKEQEKKRKEDNQTSQLRIRRCIFDPIRYSNLKVLSQSQNDDIFTTRQEYKRMKYERIIYDNLILRKVIQLIQIICDQENQIGRSQQLITYKYLINLRSVADFIILNQNE</sequence>
<organism evidence="2 3">
    <name type="scientific">Paramecium pentaurelia</name>
    <dbReference type="NCBI Taxonomy" id="43138"/>
    <lineage>
        <taxon>Eukaryota</taxon>
        <taxon>Sar</taxon>
        <taxon>Alveolata</taxon>
        <taxon>Ciliophora</taxon>
        <taxon>Intramacronucleata</taxon>
        <taxon>Oligohymenophorea</taxon>
        <taxon>Peniculida</taxon>
        <taxon>Parameciidae</taxon>
        <taxon>Paramecium</taxon>
    </lineage>
</organism>
<evidence type="ECO:0000256" key="1">
    <source>
        <dbReference type="SAM" id="MobiDB-lite"/>
    </source>
</evidence>
<gene>
    <name evidence="2" type="ORF">PPENT_87.1.T1760006</name>
</gene>
<proteinExistence type="predicted"/>
<feature type="compositionally biased region" description="Basic and acidic residues" evidence="1">
    <location>
        <begin position="27"/>
        <end position="47"/>
    </location>
</feature>
<dbReference type="Proteomes" id="UP000689195">
    <property type="component" value="Unassembled WGS sequence"/>
</dbReference>
<name>A0A8S1YI98_9CILI</name>
<comment type="caution">
    <text evidence="2">The sequence shown here is derived from an EMBL/GenBank/DDBJ whole genome shotgun (WGS) entry which is preliminary data.</text>
</comment>
<keyword evidence="3" id="KW-1185">Reference proteome</keyword>